<gene>
    <name evidence="10" type="ORF">K444DRAFT_646302</name>
</gene>
<dbReference type="GO" id="GO:0055085">
    <property type="term" value="P:transmembrane transport"/>
    <property type="evidence" value="ECO:0007669"/>
    <property type="project" value="InterPro"/>
</dbReference>
<dbReference type="GeneID" id="36593263"/>
<protein>
    <recommendedName>
        <fullName evidence="9">Citrate transporter-like domain-containing protein</fullName>
    </recommendedName>
</protein>
<feature type="transmembrane region" description="Helical" evidence="8">
    <location>
        <begin position="479"/>
        <end position="503"/>
    </location>
</feature>
<feature type="transmembrane region" description="Helical" evidence="8">
    <location>
        <begin position="108"/>
        <end position="132"/>
    </location>
</feature>
<feature type="region of interest" description="Disordered" evidence="7">
    <location>
        <begin position="402"/>
        <end position="439"/>
    </location>
</feature>
<reference evidence="10 11" key="1">
    <citation type="submission" date="2016-04" db="EMBL/GenBank/DDBJ databases">
        <title>A degradative enzymes factory behind the ericoid mycorrhizal symbiosis.</title>
        <authorList>
            <consortium name="DOE Joint Genome Institute"/>
            <person name="Martino E."/>
            <person name="Morin E."/>
            <person name="Grelet G."/>
            <person name="Kuo A."/>
            <person name="Kohler A."/>
            <person name="Daghino S."/>
            <person name="Barry K."/>
            <person name="Choi C."/>
            <person name="Cichocki N."/>
            <person name="Clum A."/>
            <person name="Copeland A."/>
            <person name="Hainaut M."/>
            <person name="Haridas S."/>
            <person name="Labutti K."/>
            <person name="Lindquist E."/>
            <person name="Lipzen A."/>
            <person name="Khouja H.-R."/>
            <person name="Murat C."/>
            <person name="Ohm R."/>
            <person name="Olson A."/>
            <person name="Spatafora J."/>
            <person name="Veneault-Fourrey C."/>
            <person name="Henrissat B."/>
            <person name="Grigoriev I."/>
            <person name="Martin F."/>
            <person name="Perotto S."/>
        </authorList>
    </citation>
    <scope>NUCLEOTIDE SEQUENCE [LARGE SCALE GENOMIC DNA]</scope>
    <source>
        <strain evidence="10 11">E</strain>
    </source>
</reference>
<dbReference type="STRING" id="1095630.A0A2J6SSQ4"/>
<evidence type="ECO:0000256" key="2">
    <source>
        <dbReference type="ARBA" id="ARBA00022448"/>
    </source>
</evidence>
<evidence type="ECO:0000313" key="11">
    <source>
        <dbReference type="Proteomes" id="UP000235371"/>
    </source>
</evidence>
<feature type="transmembrane region" description="Helical" evidence="8">
    <location>
        <begin position="338"/>
        <end position="359"/>
    </location>
</feature>
<feature type="compositionally biased region" description="Polar residues" evidence="7">
    <location>
        <begin position="402"/>
        <end position="413"/>
    </location>
</feature>
<dbReference type="AlphaFoldDB" id="A0A2J6SSQ4"/>
<dbReference type="OrthoDB" id="442352at2759"/>
<proteinExistence type="predicted"/>
<keyword evidence="6 8" id="KW-0472">Membrane</keyword>
<keyword evidence="3" id="KW-1003">Cell membrane</keyword>
<feature type="transmembrane region" description="Helical" evidence="8">
    <location>
        <begin position="515"/>
        <end position="541"/>
    </location>
</feature>
<feature type="transmembrane region" description="Helical" evidence="8">
    <location>
        <begin position="230"/>
        <end position="250"/>
    </location>
</feature>
<feature type="transmembrane region" description="Helical" evidence="8">
    <location>
        <begin position="611"/>
        <end position="629"/>
    </location>
</feature>
<feature type="transmembrane region" description="Helical" evidence="8">
    <location>
        <begin position="197"/>
        <end position="224"/>
    </location>
</feature>
<evidence type="ECO:0000313" key="10">
    <source>
        <dbReference type="EMBL" id="PMD53815.1"/>
    </source>
</evidence>
<evidence type="ECO:0000256" key="3">
    <source>
        <dbReference type="ARBA" id="ARBA00022475"/>
    </source>
</evidence>
<evidence type="ECO:0000259" key="9">
    <source>
        <dbReference type="Pfam" id="PF03600"/>
    </source>
</evidence>
<dbReference type="GO" id="GO:0005886">
    <property type="term" value="C:plasma membrane"/>
    <property type="evidence" value="ECO:0007669"/>
    <property type="project" value="UniProtKB-SubCell"/>
</dbReference>
<feature type="domain" description="Citrate transporter-like" evidence="9">
    <location>
        <begin position="106"/>
        <end position="548"/>
    </location>
</feature>
<evidence type="ECO:0000256" key="1">
    <source>
        <dbReference type="ARBA" id="ARBA00004651"/>
    </source>
</evidence>
<feature type="transmembrane region" description="Helical" evidence="8">
    <location>
        <begin position="144"/>
        <end position="161"/>
    </location>
</feature>
<keyword evidence="5 8" id="KW-1133">Transmembrane helix</keyword>
<feature type="region of interest" description="Disordered" evidence="7">
    <location>
        <begin position="272"/>
        <end position="292"/>
    </location>
</feature>
<sequence length="642" mass="71460">MEQFSTDTSQIRSWRSIITLVVFAGTNTIVLFPFHIPIHRCISDPIHNTLRGLEIMPDERSRSNKGFPVNLVTAPLIADLFLLAIRAIGKREVHDGTLGANDILPYNIMIFFLTLAYIAISIDCSGLIRLLALKVLKKGGKKGRLLFLLLYIFFFVLGSFIGNDPIILSGTAFLAYLTRVSNNITHPRAWIHTQFAVANIASAILVSSNPTILVLAGAFGIKFITYTANMVVPVFITFIVLFPFLLFVIFKKEKHIPRKTEGAWLLKEQTDKKPVDPNIPDSRELAEGEDDPEADEVLNPFINRKSAMFGAFVMSATLITLLVVNASDQKKGGKETPVFYITLPAAFMMFCWDLGSGWLNREDNRKIAKEALEKKKARVRRERAGVQSSFLILPLKDERLQNGQRATTENEAQGSARPDSSEAQQITRTVVGKKDEEEGSESIRISADILRENDSRKPILLRSPVTAVLSLLPYKLLPFAFSMFVLVQGLVAQGWVAVFAYGWDYWVNTTGTVGAITGIAFVSVILCNFAGTNIGTTILLCRVIQTWKQIHVENSLPISDRTLWGTIYAMALGVNYRAFSAAFSASLAGLLWRDILEKKEIPVKRLDFARINMPIISIAMAVGCSTLVLQNHIMRSDKPFNT</sequence>
<evidence type="ECO:0000256" key="6">
    <source>
        <dbReference type="ARBA" id="ARBA00023136"/>
    </source>
</evidence>
<dbReference type="Pfam" id="PF03600">
    <property type="entry name" value="CitMHS"/>
    <property type="match status" value="1"/>
</dbReference>
<feature type="transmembrane region" description="Helical" evidence="8">
    <location>
        <begin position="14"/>
        <end position="34"/>
    </location>
</feature>
<feature type="compositionally biased region" description="Basic and acidic residues" evidence="7">
    <location>
        <begin position="272"/>
        <end position="286"/>
    </location>
</feature>
<feature type="transmembrane region" description="Helical" evidence="8">
    <location>
        <begin position="69"/>
        <end position="88"/>
    </location>
</feature>
<keyword evidence="4 8" id="KW-0812">Transmembrane</keyword>
<evidence type="ECO:0000256" key="7">
    <source>
        <dbReference type="SAM" id="MobiDB-lite"/>
    </source>
</evidence>
<dbReference type="PANTHER" id="PTHR43302">
    <property type="entry name" value="TRANSPORTER ARSB-RELATED"/>
    <property type="match status" value="1"/>
</dbReference>
<evidence type="ECO:0000256" key="5">
    <source>
        <dbReference type="ARBA" id="ARBA00022989"/>
    </source>
</evidence>
<comment type="subcellular location">
    <subcellularLocation>
        <location evidence="1">Cell membrane</location>
        <topology evidence="1">Multi-pass membrane protein</topology>
    </subcellularLocation>
</comment>
<accession>A0A2J6SSQ4</accession>
<dbReference type="Proteomes" id="UP000235371">
    <property type="component" value="Unassembled WGS sequence"/>
</dbReference>
<name>A0A2J6SSQ4_9HELO</name>
<dbReference type="InParanoid" id="A0A2J6SSQ4"/>
<keyword evidence="2" id="KW-0813">Transport</keyword>
<evidence type="ECO:0000256" key="4">
    <source>
        <dbReference type="ARBA" id="ARBA00022692"/>
    </source>
</evidence>
<dbReference type="RefSeq" id="XP_024730719.1">
    <property type="nucleotide sequence ID" value="XM_024885186.1"/>
</dbReference>
<evidence type="ECO:0000256" key="8">
    <source>
        <dbReference type="SAM" id="Phobius"/>
    </source>
</evidence>
<feature type="transmembrane region" description="Helical" evidence="8">
    <location>
        <begin position="307"/>
        <end position="326"/>
    </location>
</feature>
<organism evidence="10 11">
    <name type="scientific">Hyaloscypha bicolor E</name>
    <dbReference type="NCBI Taxonomy" id="1095630"/>
    <lineage>
        <taxon>Eukaryota</taxon>
        <taxon>Fungi</taxon>
        <taxon>Dikarya</taxon>
        <taxon>Ascomycota</taxon>
        <taxon>Pezizomycotina</taxon>
        <taxon>Leotiomycetes</taxon>
        <taxon>Helotiales</taxon>
        <taxon>Hyaloscyphaceae</taxon>
        <taxon>Hyaloscypha</taxon>
        <taxon>Hyaloscypha bicolor</taxon>
    </lineage>
</organism>
<dbReference type="EMBL" id="KZ613866">
    <property type="protein sequence ID" value="PMD53815.1"/>
    <property type="molecule type" value="Genomic_DNA"/>
</dbReference>
<feature type="transmembrane region" description="Helical" evidence="8">
    <location>
        <begin position="167"/>
        <end position="185"/>
    </location>
</feature>
<dbReference type="InterPro" id="IPR004680">
    <property type="entry name" value="Cit_transptr-like_dom"/>
</dbReference>
<dbReference type="PANTHER" id="PTHR43302:SF5">
    <property type="entry name" value="TRANSPORTER ARSB-RELATED"/>
    <property type="match status" value="1"/>
</dbReference>
<keyword evidence="11" id="KW-1185">Reference proteome</keyword>